<accession>A0ABR3A672</accession>
<sequence length="502" mass="57984">MPLPLHRARLLWSFFQRWFLELLGAMDWVEIYQPIMDGRSTPSESSKVTAAVTMGAFLTSVRDCEHFFKAGLPFWLVRSSEHHPTCRIDEEVAPTTPQSLGICTDDIMSHKRDTIYHGPLRDIRKATTVEQFGLAIVEYTNDPFAVPTTDLFSMEHYNTTSFTHPSSSPAAGPSRAKKKTNLHQPYDKNRAKRKATQQDVPQIERDKFAEIHGPYSPDIPDVWVQGRSSIDRSRQPSQQNRINRGYAFPDPGYILNIPPAKMRRVLETWIRFYPVLTFRYCLPAGVASSAWSPKQWRILLGTTDDYRAKEGSQMADRRNTIKDLLGQCLDFHGLKVEDTQNSHTLTWREGRYNVEQLSEPHIVRNIVWELFELNFRFEFHSLDRKFRAAANDLSFNDNVQACFPNYAVHNSPTQIDSKKAHCGLAAEQLRQRGSYFRQMCYVMKDWPGGAQANRILGGKRSLKEYTDDDLTSMERWATKFYCQTFYEAFGRPPILPHRVDPF</sequence>
<evidence type="ECO:0000256" key="2">
    <source>
        <dbReference type="SAM" id="SignalP"/>
    </source>
</evidence>
<keyword evidence="4" id="KW-1185">Reference proteome</keyword>
<protein>
    <submittedName>
        <fullName evidence="3">Uncharacterized protein</fullName>
    </submittedName>
</protein>
<proteinExistence type="predicted"/>
<evidence type="ECO:0000313" key="4">
    <source>
        <dbReference type="Proteomes" id="UP001437256"/>
    </source>
</evidence>
<organism evidence="3 4">
    <name type="scientific">Marasmius tenuissimus</name>
    <dbReference type="NCBI Taxonomy" id="585030"/>
    <lineage>
        <taxon>Eukaryota</taxon>
        <taxon>Fungi</taxon>
        <taxon>Dikarya</taxon>
        <taxon>Basidiomycota</taxon>
        <taxon>Agaricomycotina</taxon>
        <taxon>Agaricomycetes</taxon>
        <taxon>Agaricomycetidae</taxon>
        <taxon>Agaricales</taxon>
        <taxon>Marasmiineae</taxon>
        <taxon>Marasmiaceae</taxon>
        <taxon>Marasmius</taxon>
    </lineage>
</organism>
<dbReference type="Proteomes" id="UP001437256">
    <property type="component" value="Unassembled WGS sequence"/>
</dbReference>
<comment type="caution">
    <text evidence="3">The sequence shown here is derived from an EMBL/GenBank/DDBJ whole genome shotgun (WGS) entry which is preliminary data.</text>
</comment>
<keyword evidence="2" id="KW-0732">Signal</keyword>
<feature type="chain" id="PRO_5047089942" evidence="2">
    <location>
        <begin position="26"/>
        <end position="502"/>
    </location>
</feature>
<evidence type="ECO:0000256" key="1">
    <source>
        <dbReference type="SAM" id="MobiDB-lite"/>
    </source>
</evidence>
<gene>
    <name evidence="3" type="ORF">AAF712_004035</name>
</gene>
<reference evidence="3 4" key="1">
    <citation type="submission" date="2024-05" db="EMBL/GenBank/DDBJ databases">
        <title>A draft genome resource for the thread blight pathogen Marasmius tenuissimus strain MS-2.</title>
        <authorList>
            <person name="Yulfo-Soto G.E."/>
            <person name="Baruah I.K."/>
            <person name="Amoako-Attah I."/>
            <person name="Bukari Y."/>
            <person name="Meinhardt L.W."/>
            <person name="Bailey B.A."/>
            <person name="Cohen S.P."/>
        </authorList>
    </citation>
    <scope>NUCLEOTIDE SEQUENCE [LARGE SCALE GENOMIC DNA]</scope>
    <source>
        <strain evidence="3 4">MS-2</strain>
    </source>
</reference>
<feature type="signal peptide" evidence="2">
    <location>
        <begin position="1"/>
        <end position="25"/>
    </location>
</feature>
<feature type="region of interest" description="Disordered" evidence="1">
    <location>
        <begin position="161"/>
        <end position="211"/>
    </location>
</feature>
<name>A0ABR3A672_9AGAR</name>
<feature type="compositionally biased region" description="Low complexity" evidence="1">
    <location>
        <begin position="165"/>
        <end position="174"/>
    </location>
</feature>
<dbReference type="EMBL" id="JBBXMP010000015">
    <property type="protein sequence ID" value="KAL0069040.1"/>
    <property type="molecule type" value="Genomic_DNA"/>
</dbReference>
<evidence type="ECO:0000313" key="3">
    <source>
        <dbReference type="EMBL" id="KAL0069040.1"/>
    </source>
</evidence>